<dbReference type="InterPro" id="IPR011518">
    <property type="entry name" value="Transposase_36"/>
</dbReference>
<organism evidence="1 2">
    <name type="scientific">Parashewanella spongiae</name>
    <dbReference type="NCBI Taxonomy" id="342950"/>
    <lineage>
        <taxon>Bacteria</taxon>
        <taxon>Pseudomonadati</taxon>
        <taxon>Pseudomonadota</taxon>
        <taxon>Gammaproteobacteria</taxon>
        <taxon>Alteromonadales</taxon>
        <taxon>Shewanellaceae</taxon>
        <taxon>Parashewanella</taxon>
    </lineage>
</organism>
<dbReference type="AlphaFoldDB" id="A0A3A6U209"/>
<reference evidence="1 2" key="1">
    <citation type="submission" date="2018-09" db="EMBL/GenBank/DDBJ databases">
        <title>Phylogeny of the Shewanellaceae, and recommendation for two new genera, Pseudoshewanella and Parashewanella.</title>
        <authorList>
            <person name="Wang G."/>
        </authorList>
    </citation>
    <scope>NUCLEOTIDE SEQUENCE [LARGE SCALE GENOMIC DNA]</scope>
    <source>
        <strain evidence="1 2">KCTC 22492</strain>
    </source>
</reference>
<dbReference type="Proteomes" id="UP000273022">
    <property type="component" value="Unassembled WGS sequence"/>
</dbReference>
<dbReference type="OrthoDB" id="149069at2"/>
<protein>
    <submittedName>
        <fullName evidence="1">Uncharacterized protein</fullName>
    </submittedName>
</protein>
<evidence type="ECO:0000313" key="2">
    <source>
        <dbReference type="Proteomes" id="UP000273022"/>
    </source>
</evidence>
<sequence>MQAILKNHTAGDPMRQDLRWTNLSRRQISRKLYANGIPASKTSFQDYCVSRVFTVVRLRKPKR</sequence>
<accession>A0A3A6U209</accession>
<name>A0A3A6U209_9GAMM</name>
<keyword evidence="2" id="KW-1185">Reference proteome</keyword>
<dbReference type="Pfam" id="PF07592">
    <property type="entry name" value="DDE_Tnp_ISAZ013"/>
    <property type="match status" value="1"/>
</dbReference>
<comment type="caution">
    <text evidence="1">The sequence shown here is derived from an EMBL/GenBank/DDBJ whole genome shotgun (WGS) entry which is preliminary data.</text>
</comment>
<proteinExistence type="predicted"/>
<evidence type="ECO:0000313" key="1">
    <source>
        <dbReference type="EMBL" id="RJY19487.1"/>
    </source>
</evidence>
<gene>
    <name evidence="1" type="ORF">D5R81_00635</name>
</gene>
<dbReference type="EMBL" id="QYYH01000002">
    <property type="protein sequence ID" value="RJY19487.1"/>
    <property type="molecule type" value="Genomic_DNA"/>
</dbReference>